<sequence>MQICDNFLTRLLCQLEEHLQWLARGNGTDLPPQWGHITTRREPAGNTAHGFVLHINGPGEGEMFTIMVDGDEAASALEAKMQDYDKMSLALARAVTQASSLFQLQQTPNHITSTDKAAQAHIALLKRYNDVRDVSQQLIGIIADSRGLSVRALYENDAYGVGIDD</sequence>
<comment type="similarity">
    <text evidence="1">Belongs to the SWI5/SAE3 family.</text>
</comment>
<reference evidence="4 5" key="1">
    <citation type="journal article" date="2011" name="Proc. Natl. Acad. Sci. U.S.A.">
        <title>Genome and transcriptome analyses of the mountain pine beetle-fungal symbiont Grosmannia clavigera, a lodgepole pine pathogen.</title>
        <authorList>
            <person name="DiGuistini S."/>
            <person name="Wang Y."/>
            <person name="Liao N.Y."/>
            <person name="Taylor G."/>
            <person name="Tanguay P."/>
            <person name="Feau N."/>
            <person name="Henrissat B."/>
            <person name="Chan S.K."/>
            <person name="Hesse-Orce U."/>
            <person name="Alamouti S.M."/>
            <person name="Tsui C.K.M."/>
            <person name="Docking R.T."/>
            <person name="Levasseur A."/>
            <person name="Haridas S."/>
            <person name="Robertson G."/>
            <person name="Birol I."/>
            <person name="Holt R.A."/>
            <person name="Marra M.A."/>
            <person name="Hamelin R.C."/>
            <person name="Hirst M."/>
            <person name="Jones S.J.M."/>
            <person name="Bohlmann J."/>
            <person name="Breuil C."/>
        </authorList>
    </citation>
    <scope>NUCLEOTIDE SEQUENCE [LARGE SCALE GENOMIC DNA]</scope>
    <source>
        <strain evidence="5">kw1407 / UAMH 11150</strain>
    </source>
</reference>
<dbReference type="Gene3D" id="1.20.5.170">
    <property type="match status" value="1"/>
</dbReference>
<dbReference type="GO" id="GO:0010772">
    <property type="term" value="P:meiotic DNA recombinase assembly involved in reciprocal meiotic recombination"/>
    <property type="evidence" value="ECO:0007669"/>
    <property type="project" value="TreeGrafter"/>
</dbReference>
<name>F0XP18_GROCL</name>
<keyword evidence="2" id="KW-0227">DNA damage</keyword>
<evidence type="ECO:0000313" key="4">
    <source>
        <dbReference type="EMBL" id="EFX00258.1"/>
    </source>
</evidence>
<dbReference type="STRING" id="655863.F0XP18"/>
<dbReference type="PANTHER" id="PTHR28529">
    <property type="entry name" value="DNA REPAIR PROTEIN SWI5 HOMOLOG"/>
    <property type="match status" value="1"/>
</dbReference>
<dbReference type="eggNOG" id="ENOG502SBQH">
    <property type="taxonomic scope" value="Eukaryota"/>
</dbReference>
<protein>
    <submittedName>
        <fullName evidence="4">DNA repair protein, swi5</fullName>
    </submittedName>
</protein>
<keyword evidence="5" id="KW-1185">Reference proteome</keyword>
<dbReference type="GO" id="GO:0032798">
    <property type="term" value="C:Swi5-Sfr1 complex"/>
    <property type="evidence" value="ECO:0007669"/>
    <property type="project" value="TreeGrafter"/>
</dbReference>
<organism evidence="5">
    <name type="scientific">Grosmannia clavigera (strain kw1407 / UAMH 11150)</name>
    <name type="common">Blue stain fungus</name>
    <name type="synonym">Graphiocladiella clavigera</name>
    <dbReference type="NCBI Taxonomy" id="655863"/>
    <lineage>
        <taxon>Eukaryota</taxon>
        <taxon>Fungi</taxon>
        <taxon>Dikarya</taxon>
        <taxon>Ascomycota</taxon>
        <taxon>Pezizomycotina</taxon>
        <taxon>Sordariomycetes</taxon>
        <taxon>Sordariomycetidae</taxon>
        <taxon>Ophiostomatales</taxon>
        <taxon>Ophiostomataceae</taxon>
        <taxon>Leptographium</taxon>
    </lineage>
</organism>
<dbReference type="Proteomes" id="UP000007796">
    <property type="component" value="Unassembled WGS sequence"/>
</dbReference>
<dbReference type="AlphaFoldDB" id="F0XP18"/>
<dbReference type="InParanoid" id="F0XP18"/>
<dbReference type="GeneID" id="25980785"/>
<evidence type="ECO:0000313" key="5">
    <source>
        <dbReference type="Proteomes" id="UP000007796"/>
    </source>
</evidence>
<evidence type="ECO:0000256" key="2">
    <source>
        <dbReference type="ARBA" id="ARBA00022763"/>
    </source>
</evidence>
<dbReference type="RefSeq" id="XP_014169740.1">
    <property type="nucleotide sequence ID" value="XM_014314265.1"/>
</dbReference>
<gene>
    <name evidence="4" type="ORF">CMQ_7260</name>
</gene>
<dbReference type="InterPro" id="IPR010760">
    <property type="entry name" value="DNA-repair_Swi5"/>
</dbReference>
<dbReference type="HOGENOM" id="CLU_1610926_0_0_1"/>
<dbReference type="OrthoDB" id="255837at2759"/>
<dbReference type="GO" id="GO:0034974">
    <property type="term" value="C:Swi5-Swi2 complex"/>
    <property type="evidence" value="ECO:0007669"/>
    <property type="project" value="TreeGrafter"/>
</dbReference>
<evidence type="ECO:0000256" key="1">
    <source>
        <dbReference type="ARBA" id="ARBA00008060"/>
    </source>
</evidence>
<proteinExistence type="inferred from homology"/>
<dbReference type="GO" id="GO:0000709">
    <property type="term" value="P:meiotic joint molecule formation"/>
    <property type="evidence" value="ECO:0007669"/>
    <property type="project" value="TreeGrafter"/>
</dbReference>
<evidence type="ECO:0000256" key="3">
    <source>
        <dbReference type="ARBA" id="ARBA00023204"/>
    </source>
</evidence>
<dbReference type="EMBL" id="GL629801">
    <property type="protein sequence ID" value="EFX00258.1"/>
    <property type="molecule type" value="Genomic_DNA"/>
</dbReference>
<dbReference type="PANTHER" id="PTHR28529:SF2">
    <property type="entry name" value="DNA REPAIR PROTEIN SWI5 HOMOLOG"/>
    <property type="match status" value="1"/>
</dbReference>
<keyword evidence="3" id="KW-0234">DNA repair</keyword>
<accession>F0XP18</accession>
<dbReference type="Pfam" id="PF07061">
    <property type="entry name" value="Swi5"/>
    <property type="match status" value="1"/>
</dbReference>
<dbReference type="FunCoup" id="F0XP18">
    <property type="interactions" value="6"/>
</dbReference>